<accession>A0A6J4I9S8</accession>
<dbReference type="Pfam" id="PF13439">
    <property type="entry name" value="Glyco_transf_4"/>
    <property type="match status" value="1"/>
</dbReference>
<dbReference type="EMBL" id="CADCSZ010000118">
    <property type="protein sequence ID" value="CAA9244294.1"/>
    <property type="molecule type" value="Genomic_DNA"/>
</dbReference>
<organism evidence="5">
    <name type="scientific">uncultured Acidimicrobiales bacterium</name>
    <dbReference type="NCBI Taxonomy" id="310071"/>
    <lineage>
        <taxon>Bacteria</taxon>
        <taxon>Bacillati</taxon>
        <taxon>Actinomycetota</taxon>
        <taxon>Acidimicrobiia</taxon>
        <taxon>Acidimicrobiales</taxon>
        <taxon>environmental samples</taxon>
    </lineage>
</organism>
<feature type="domain" description="Glycosyl transferase family 1" evidence="3">
    <location>
        <begin position="198"/>
        <end position="332"/>
    </location>
</feature>
<feature type="domain" description="Glycosyltransferase subfamily 4-like N-terminal" evidence="4">
    <location>
        <begin position="15"/>
        <end position="174"/>
    </location>
</feature>
<dbReference type="PANTHER" id="PTHR45947">
    <property type="entry name" value="SULFOQUINOVOSYL TRANSFERASE SQD2"/>
    <property type="match status" value="1"/>
</dbReference>
<keyword evidence="1" id="KW-0328">Glycosyltransferase</keyword>
<evidence type="ECO:0000259" key="3">
    <source>
        <dbReference type="Pfam" id="PF00534"/>
    </source>
</evidence>
<protein>
    <submittedName>
        <fullName evidence="5">Glycosyltransferase</fullName>
    </submittedName>
</protein>
<proteinExistence type="predicted"/>
<evidence type="ECO:0000313" key="5">
    <source>
        <dbReference type="EMBL" id="CAA9244294.1"/>
    </source>
</evidence>
<evidence type="ECO:0000256" key="2">
    <source>
        <dbReference type="ARBA" id="ARBA00022679"/>
    </source>
</evidence>
<dbReference type="InterPro" id="IPR001296">
    <property type="entry name" value="Glyco_trans_1"/>
</dbReference>
<reference evidence="5" key="1">
    <citation type="submission" date="2020-02" db="EMBL/GenBank/DDBJ databases">
        <authorList>
            <person name="Meier V. D."/>
        </authorList>
    </citation>
    <scope>NUCLEOTIDE SEQUENCE</scope>
    <source>
        <strain evidence="5">AVDCRST_MAG76</strain>
    </source>
</reference>
<dbReference type="PANTHER" id="PTHR45947:SF3">
    <property type="entry name" value="SULFOQUINOVOSYL TRANSFERASE SQD2"/>
    <property type="match status" value="1"/>
</dbReference>
<name>A0A6J4I9S8_9ACTN</name>
<dbReference type="AlphaFoldDB" id="A0A6J4I9S8"/>
<dbReference type="Gene3D" id="3.40.50.2000">
    <property type="entry name" value="Glycogen Phosphorylase B"/>
    <property type="match status" value="2"/>
</dbReference>
<evidence type="ECO:0000256" key="1">
    <source>
        <dbReference type="ARBA" id="ARBA00022676"/>
    </source>
</evidence>
<keyword evidence="2 5" id="KW-0808">Transferase</keyword>
<dbReference type="GO" id="GO:0016757">
    <property type="term" value="F:glycosyltransferase activity"/>
    <property type="evidence" value="ECO:0007669"/>
    <property type="project" value="UniProtKB-KW"/>
</dbReference>
<dbReference type="InterPro" id="IPR050194">
    <property type="entry name" value="Glycosyltransferase_grp1"/>
</dbReference>
<dbReference type="SUPFAM" id="SSF53756">
    <property type="entry name" value="UDP-Glycosyltransferase/glycogen phosphorylase"/>
    <property type="match status" value="1"/>
</dbReference>
<dbReference type="GO" id="GO:1901137">
    <property type="term" value="P:carbohydrate derivative biosynthetic process"/>
    <property type="evidence" value="ECO:0007669"/>
    <property type="project" value="UniProtKB-ARBA"/>
</dbReference>
<gene>
    <name evidence="5" type="ORF">AVDCRST_MAG76-1941</name>
</gene>
<dbReference type="InterPro" id="IPR028098">
    <property type="entry name" value="Glyco_trans_4-like_N"/>
</dbReference>
<dbReference type="Pfam" id="PF00534">
    <property type="entry name" value="Glycos_transf_1"/>
    <property type="match status" value="1"/>
</dbReference>
<evidence type="ECO:0000259" key="4">
    <source>
        <dbReference type="Pfam" id="PF13439"/>
    </source>
</evidence>
<sequence>MGTVALAHDYLTQRGGAERVVLSMLEAFPDAPLHTSLYEPTRTFPDFVGHDVRTLPLNRLGPLRRHHRWGLPLYPQSFSSLRVEADVVLCSSSGWAHGVQTSGYKLVYCHSPARWLYQRERYLRESPKVLELVVGAMAPYLRRWDTAAAASAQGYLANSRAVQQRIRQAYGIEAGVLAPPHSVAVDGASQEVDGLEAGFVLCVSRLLPYKNVDEVIRAFRRPGLVDCLLVVVGEGPDQARLAELAGGNVRLLGSVSDAQLRWLYASCSGLVAASHEDYGLTPLEAAAFGKPTAALRWGGYLDTVDEEATGLFFEQPDRDQIAVAIEALLQRSWSTAAVMDHAAGFQEWRFIEKLQAIVAGVPPL</sequence>